<dbReference type="EMBL" id="CAJOBP010004015">
    <property type="protein sequence ID" value="CAF4426870.1"/>
    <property type="molecule type" value="Genomic_DNA"/>
</dbReference>
<dbReference type="EMBL" id="CAJNXB010005313">
    <property type="protein sequence ID" value="CAF3418547.1"/>
    <property type="molecule type" value="Genomic_DNA"/>
</dbReference>
<dbReference type="Gene3D" id="3.40.50.10140">
    <property type="entry name" value="Toll/interleukin-1 receptor homology (TIR) domain"/>
    <property type="match status" value="1"/>
</dbReference>
<evidence type="ECO:0000259" key="1">
    <source>
        <dbReference type="PROSITE" id="PS50104"/>
    </source>
</evidence>
<dbReference type="AlphaFoldDB" id="A0A820QUG0"/>
<dbReference type="InterPro" id="IPR000157">
    <property type="entry name" value="TIR_dom"/>
</dbReference>
<evidence type="ECO:0000313" key="2">
    <source>
        <dbReference type="EMBL" id="CAF3418547.1"/>
    </source>
</evidence>
<gene>
    <name evidence="2" type="ORF">TIS948_LOCUS29255</name>
    <name evidence="3" type="ORF">UJA718_LOCUS21023</name>
</gene>
<feature type="domain" description="TIR" evidence="1">
    <location>
        <begin position="369"/>
        <end position="495"/>
    </location>
</feature>
<protein>
    <recommendedName>
        <fullName evidence="1">TIR domain-containing protein</fullName>
    </recommendedName>
</protein>
<evidence type="ECO:0000313" key="4">
    <source>
        <dbReference type="Proteomes" id="UP000663873"/>
    </source>
</evidence>
<dbReference type="PROSITE" id="PS50104">
    <property type="entry name" value="TIR"/>
    <property type="match status" value="1"/>
</dbReference>
<sequence length="645" mass="74534">MTRKSKSFALEIDRAVDQVCSPLYAQMFETVFKKQPSHLSNEQRILLTYYPNEITWYQGNRRQEIIERIRHTHLKWFNSWLGEHNTGRPSYAMWSPVMVDIMQHITNLLFRIDLDDNISSSDSRNEFRQVANTIKYILLSINQSNPIAIDLAAIPLVQELLLILFYFTLDRELVNHLKSLQLVDIMHRLLRTLSKHDEINLQAHRILAIIMNEADIKQLQNSARITAIFISFINDAINGGIPYEARLHNSLRSLKVLTQHDQIRKELIKQKGDSVFLRCVVEDQFNILKAKLPSLEILLTLAFNKDFAISLRDNITFMNHIRSLALSSERSLQLVATALIWKLEKNFETTIKIVQERAPPSSSWVKTKKQYDIMISYSHSDKKLCHHILDLLEKDQLRVWIDSRLIDDVTFDSAVEAIENAEFVFICMSDAYKQSPLCELEATYAVKCQCHIIPLVMTDNYKPDGWLGILTSALVNIDFSKLNLDKAYQELKNQINLIHSNDSYSAAAPQNQMYYNHSSQLDCVTPTTVSTMKMKKNLCSIAEYPYCIDMWTEDHVTSFLLAKELDILLPTFEGMNGRLLHNVYDMCISSQQVMFSLLKEDVARSQLTKTLSLKSYFSFLEEIKVYIPLKMCNGANSTSVICNFM</sequence>
<reference evidence="3" key="1">
    <citation type="submission" date="2021-02" db="EMBL/GenBank/DDBJ databases">
        <authorList>
            <person name="Nowell W R."/>
        </authorList>
    </citation>
    <scope>NUCLEOTIDE SEQUENCE</scope>
</reference>
<dbReference type="SMART" id="SM00255">
    <property type="entry name" value="TIR"/>
    <property type="match status" value="1"/>
</dbReference>
<keyword evidence="4" id="KW-1185">Reference proteome</keyword>
<evidence type="ECO:0000313" key="3">
    <source>
        <dbReference type="EMBL" id="CAF4426870.1"/>
    </source>
</evidence>
<dbReference type="SUPFAM" id="SSF52200">
    <property type="entry name" value="Toll/Interleukin receptor TIR domain"/>
    <property type="match status" value="1"/>
</dbReference>
<proteinExistence type="predicted"/>
<dbReference type="PANTHER" id="PTHR46270:SF2">
    <property type="entry name" value="TIR DOMAIN-CONTAINING PROTEIN"/>
    <property type="match status" value="1"/>
</dbReference>
<dbReference type="Proteomes" id="UP000663825">
    <property type="component" value="Unassembled WGS sequence"/>
</dbReference>
<dbReference type="InterPro" id="IPR035897">
    <property type="entry name" value="Toll_tir_struct_dom_sf"/>
</dbReference>
<dbReference type="Pfam" id="PF13676">
    <property type="entry name" value="TIR_2"/>
    <property type="match status" value="1"/>
</dbReference>
<dbReference type="PANTHER" id="PTHR46270">
    <property type="entry name" value="ARMADILLO-TYPE FOLD-RELATED"/>
    <property type="match status" value="1"/>
</dbReference>
<name>A0A820QUG0_9BILA</name>
<dbReference type="GO" id="GO:0007165">
    <property type="term" value="P:signal transduction"/>
    <property type="evidence" value="ECO:0007669"/>
    <property type="project" value="InterPro"/>
</dbReference>
<comment type="caution">
    <text evidence="3">The sequence shown here is derived from an EMBL/GenBank/DDBJ whole genome shotgun (WGS) entry which is preliminary data.</text>
</comment>
<organism evidence="3 4">
    <name type="scientific">Rotaria socialis</name>
    <dbReference type="NCBI Taxonomy" id="392032"/>
    <lineage>
        <taxon>Eukaryota</taxon>
        <taxon>Metazoa</taxon>
        <taxon>Spiralia</taxon>
        <taxon>Gnathifera</taxon>
        <taxon>Rotifera</taxon>
        <taxon>Eurotatoria</taxon>
        <taxon>Bdelloidea</taxon>
        <taxon>Philodinida</taxon>
        <taxon>Philodinidae</taxon>
        <taxon>Rotaria</taxon>
    </lineage>
</organism>
<dbReference type="Proteomes" id="UP000663873">
    <property type="component" value="Unassembled WGS sequence"/>
</dbReference>
<accession>A0A820QUG0</accession>
<dbReference type="OrthoDB" id="194358at2759"/>